<keyword evidence="6 8" id="KW-1133">Transmembrane helix</keyword>
<evidence type="ECO:0000256" key="5">
    <source>
        <dbReference type="ARBA" id="ARBA00022692"/>
    </source>
</evidence>
<feature type="transmembrane region" description="Helical" evidence="8">
    <location>
        <begin position="42"/>
        <end position="62"/>
    </location>
</feature>
<dbReference type="RefSeq" id="WP_072702798.1">
    <property type="nucleotide sequence ID" value="NZ_JAFBBL010000001.1"/>
</dbReference>
<feature type="transmembrane region" description="Helical" evidence="8">
    <location>
        <begin position="99"/>
        <end position="117"/>
    </location>
</feature>
<dbReference type="Pfam" id="PF01925">
    <property type="entry name" value="TauE"/>
    <property type="match status" value="1"/>
</dbReference>
<evidence type="ECO:0000313" key="9">
    <source>
        <dbReference type="EMBL" id="SQI36734.1"/>
    </source>
</evidence>
<keyword evidence="10" id="KW-1185">Reference proteome</keyword>
<evidence type="ECO:0000256" key="7">
    <source>
        <dbReference type="ARBA" id="ARBA00023136"/>
    </source>
</evidence>
<dbReference type="GO" id="GO:0005886">
    <property type="term" value="C:plasma membrane"/>
    <property type="evidence" value="ECO:0007669"/>
    <property type="project" value="UniProtKB-SubCell"/>
</dbReference>
<feature type="transmembrane region" description="Helical" evidence="8">
    <location>
        <begin position="161"/>
        <end position="176"/>
    </location>
</feature>
<gene>
    <name evidence="9" type="primary">yfcA_3</name>
    <name evidence="9" type="ORF">NCTC10994_03405</name>
</gene>
<dbReference type="STRING" id="1219011.GCA_001895045_03330"/>
<evidence type="ECO:0000256" key="3">
    <source>
        <dbReference type="ARBA" id="ARBA00022448"/>
    </source>
</evidence>
<dbReference type="Proteomes" id="UP000249091">
    <property type="component" value="Chromosome 1"/>
</dbReference>
<evidence type="ECO:0000256" key="6">
    <source>
        <dbReference type="ARBA" id="ARBA00022989"/>
    </source>
</evidence>
<dbReference type="AlphaFoldDB" id="A0A2X4XJD2"/>
<evidence type="ECO:0000256" key="2">
    <source>
        <dbReference type="ARBA" id="ARBA00009142"/>
    </source>
</evidence>
<sequence>MTPLELFLVALAGLGAGAINSLVGSGTLITFPTLVAFGVPPVTATMSNAIGLVAGGVSGTWGYRRELRGQWPTLRWQIPASISGALIGSWLLLHLPETVFETVVPVLLILALVLVVLQPQIQKWVLRRTDGDPDGRIGPVRMILLVVGTFAVGIYGGYFTAAQGILLMGLFGALLTEHIQRQNAAKNLLSLLVNIVAATAYILVAFDRIDWTVVVLIAVGSLIGGYLGARFGRRMSPTVLRAVIVTVGLIGLYRLLA</sequence>
<keyword evidence="3" id="KW-0813">Transport</keyword>
<name>A0A2X4XJD2_9NOCA</name>
<reference evidence="9 10" key="1">
    <citation type="submission" date="2018-06" db="EMBL/GenBank/DDBJ databases">
        <authorList>
            <consortium name="Pathogen Informatics"/>
            <person name="Doyle S."/>
        </authorList>
    </citation>
    <scope>NUCLEOTIDE SEQUENCE [LARGE SCALE GENOMIC DNA]</scope>
    <source>
        <strain evidence="9 10">NCTC10994</strain>
    </source>
</reference>
<dbReference type="PANTHER" id="PTHR30269:SF0">
    <property type="entry name" value="MEMBRANE TRANSPORTER PROTEIN YFCA-RELATED"/>
    <property type="match status" value="1"/>
</dbReference>
<keyword evidence="5 8" id="KW-0812">Transmembrane</keyword>
<feature type="transmembrane region" description="Helical" evidence="8">
    <location>
        <begin position="188"/>
        <end position="205"/>
    </location>
</feature>
<comment type="subcellular location">
    <subcellularLocation>
        <location evidence="1 8">Cell membrane</location>
        <topology evidence="1 8">Multi-pass membrane protein</topology>
    </subcellularLocation>
</comment>
<keyword evidence="7 8" id="KW-0472">Membrane</keyword>
<evidence type="ECO:0000313" key="10">
    <source>
        <dbReference type="Proteomes" id="UP000249091"/>
    </source>
</evidence>
<feature type="transmembrane region" description="Helical" evidence="8">
    <location>
        <begin position="238"/>
        <end position="256"/>
    </location>
</feature>
<evidence type="ECO:0000256" key="8">
    <source>
        <dbReference type="RuleBase" id="RU363041"/>
    </source>
</evidence>
<evidence type="ECO:0000256" key="1">
    <source>
        <dbReference type="ARBA" id="ARBA00004651"/>
    </source>
</evidence>
<dbReference type="KEGG" id="rcr:NCTC10994_03405"/>
<feature type="transmembrane region" description="Helical" evidence="8">
    <location>
        <begin position="74"/>
        <end position="93"/>
    </location>
</feature>
<evidence type="ECO:0000256" key="4">
    <source>
        <dbReference type="ARBA" id="ARBA00022475"/>
    </source>
</evidence>
<keyword evidence="4 8" id="KW-1003">Cell membrane</keyword>
<proteinExistence type="inferred from homology"/>
<feature type="transmembrane region" description="Helical" evidence="8">
    <location>
        <begin position="138"/>
        <end position="155"/>
    </location>
</feature>
<dbReference type="InterPro" id="IPR002781">
    <property type="entry name" value="TM_pro_TauE-like"/>
</dbReference>
<organism evidence="9 10">
    <name type="scientific">Rhodococcus coprophilus</name>
    <dbReference type="NCBI Taxonomy" id="38310"/>
    <lineage>
        <taxon>Bacteria</taxon>
        <taxon>Bacillati</taxon>
        <taxon>Actinomycetota</taxon>
        <taxon>Actinomycetes</taxon>
        <taxon>Mycobacteriales</taxon>
        <taxon>Nocardiaceae</taxon>
        <taxon>Rhodococcus</taxon>
    </lineage>
</organism>
<dbReference type="EMBL" id="LS483468">
    <property type="protein sequence ID" value="SQI36734.1"/>
    <property type="molecule type" value="Genomic_DNA"/>
</dbReference>
<accession>A0A2X4XJD2</accession>
<protein>
    <recommendedName>
        <fullName evidence="8">Probable membrane transporter protein</fullName>
    </recommendedName>
</protein>
<dbReference type="InterPro" id="IPR052017">
    <property type="entry name" value="TSUP"/>
</dbReference>
<dbReference type="PANTHER" id="PTHR30269">
    <property type="entry name" value="TRANSMEMBRANE PROTEIN YFCA"/>
    <property type="match status" value="1"/>
</dbReference>
<comment type="similarity">
    <text evidence="2 8">Belongs to the 4-toluene sulfonate uptake permease (TSUP) (TC 2.A.102) family.</text>
</comment>
<feature type="transmembrane region" description="Helical" evidence="8">
    <location>
        <begin position="211"/>
        <end position="229"/>
    </location>
</feature>